<organism evidence="1">
    <name type="scientific">Anguilla anguilla</name>
    <name type="common">European freshwater eel</name>
    <name type="synonym">Muraena anguilla</name>
    <dbReference type="NCBI Taxonomy" id="7936"/>
    <lineage>
        <taxon>Eukaryota</taxon>
        <taxon>Metazoa</taxon>
        <taxon>Chordata</taxon>
        <taxon>Craniata</taxon>
        <taxon>Vertebrata</taxon>
        <taxon>Euteleostomi</taxon>
        <taxon>Actinopterygii</taxon>
        <taxon>Neopterygii</taxon>
        <taxon>Teleostei</taxon>
        <taxon>Anguilliformes</taxon>
        <taxon>Anguillidae</taxon>
        <taxon>Anguilla</taxon>
    </lineage>
</organism>
<protein>
    <submittedName>
        <fullName evidence="1">Uncharacterized protein</fullName>
    </submittedName>
</protein>
<sequence length="31" mass="3902">MRGYLYLSKLCDWFTDKDWNVNLNFFLAWEL</sequence>
<accession>A0A0E9R295</accession>
<evidence type="ECO:0000313" key="1">
    <source>
        <dbReference type="EMBL" id="JAH22458.1"/>
    </source>
</evidence>
<dbReference type="AlphaFoldDB" id="A0A0E9R295"/>
<proteinExistence type="predicted"/>
<reference evidence="1" key="2">
    <citation type="journal article" date="2015" name="Fish Shellfish Immunol.">
        <title>Early steps in the European eel (Anguilla anguilla)-Vibrio vulnificus interaction in the gills: Role of the RtxA13 toxin.</title>
        <authorList>
            <person name="Callol A."/>
            <person name="Pajuelo D."/>
            <person name="Ebbesson L."/>
            <person name="Teles M."/>
            <person name="MacKenzie S."/>
            <person name="Amaro C."/>
        </authorList>
    </citation>
    <scope>NUCLEOTIDE SEQUENCE</scope>
</reference>
<reference evidence="1" key="1">
    <citation type="submission" date="2014-11" db="EMBL/GenBank/DDBJ databases">
        <authorList>
            <person name="Amaro Gonzalez C."/>
        </authorList>
    </citation>
    <scope>NUCLEOTIDE SEQUENCE</scope>
</reference>
<dbReference type="EMBL" id="GBXM01086119">
    <property type="protein sequence ID" value="JAH22458.1"/>
    <property type="molecule type" value="Transcribed_RNA"/>
</dbReference>
<name>A0A0E9R295_ANGAN</name>